<sequence>MSRNWIKLKDRFCDEYQKGVSESIGAASKHVDMLGRTRCPCKRCNNRNFKKLEIVANDITKTGMVETYTTWIHHGDLMCSSSENAPVIGGVNIP</sequence>
<feature type="domain" description="Transposase-associated" evidence="1">
    <location>
        <begin position="3"/>
        <end position="75"/>
    </location>
</feature>
<reference evidence="2 3" key="1">
    <citation type="submission" date="2024-04" db="EMBL/GenBank/DDBJ databases">
        <authorList>
            <person name="Fracassetti M."/>
        </authorList>
    </citation>
    <scope>NUCLEOTIDE SEQUENCE [LARGE SCALE GENOMIC DNA]</scope>
</reference>
<dbReference type="EMBL" id="OZ034822">
    <property type="protein sequence ID" value="CAL1411277.1"/>
    <property type="molecule type" value="Genomic_DNA"/>
</dbReference>
<accession>A0AAV2GM10</accession>
<proteinExistence type="predicted"/>
<evidence type="ECO:0000313" key="3">
    <source>
        <dbReference type="Proteomes" id="UP001497516"/>
    </source>
</evidence>
<dbReference type="AlphaFoldDB" id="A0AAV2GM10"/>
<evidence type="ECO:0000259" key="1">
    <source>
        <dbReference type="Pfam" id="PF13963"/>
    </source>
</evidence>
<protein>
    <recommendedName>
        <fullName evidence="1">Transposase-associated domain-containing protein</fullName>
    </recommendedName>
</protein>
<gene>
    <name evidence="2" type="ORF">LTRI10_LOCUS50643</name>
</gene>
<organism evidence="2 3">
    <name type="scientific">Linum trigynum</name>
    <dbReference type="NCBI Taxonomy" id="586398"/>
    <lineage>
        <taxon>Eukaryota</taxon>
        <taxon>Viridiplantae</taxon>
        <taxon>Streptophyta</taxon>
        <taxon>Embryophyta</taxon>
        <taxon>Tracheophyta</taxon>
        <taxon>Spermatophyta</taxon>
        <taxon>Magnoliopsida</taxon>
        <taxon>eudicotyledons</taxon>
        <taxon>Gunneridae</taxon>
        <taxon>Pentapetalae</taxon>
        <taxon>rosids</taxon>
        <taxon>fabids</taxon>
        <taxon>Malpighiales</taxon>
        <taxon>Linaceae</taxon>
        <taxon>Linum</taxon>
    </lineage>
</organism>
<evidence type="ECO:0000313" key="2">
    <source>
        <dbReference type="EMBL" id="CAL1411277.1"/>
    </source>
</evidence>
<keyword evidence="3" id="KW-1185">Reference proteome</keyword>
<dbReference type="InterPro" id="IPR029480">
    <property type="entry name" value="Transpos_assoc"/>
</dbReference>
<dbReference type="Pfam" id="PF13963">
    <property type="entry name" value="Transpos_assoc"/>
    <property type="match status" value="1"/>
</dbReference>
<dbReference type="Proteomes" id="UP001497516">
    <property type="component" value="Chromosome 9"/>
</dbReference>
<name>A0AAV2GM10_9ROSI</name>